<evidence type="ECO:0000313" key="2">
    <source>
        <dbReference type="Proteomes" id="UP000294257"/>
    </source>
</evidence>
<proteinExistence type="predicted"/>
<dbReference type="AlphaFoldDB" id="A0A4V2ETH5"/>
<protein>
    <submittedName>
        <fullName evidence="1">Uncharacterized protein</fullName>
    </submittedName>
</protein>
<reference evidence="1 2" key="1">
    <citation type="submission" date="2019-02" db="EMBL/GenBank/DDBJ databases">
        <title>Genomic Encyclopedia of Type Strains, Phase IV (KMG-IV): sequencing the most valuable type-strain genomes for metagenomic binning, comparative biology and taxonomic classification.</title>
        <authorList>
            <person name="Goeker M."/>
        </authorList>
    </citation>
    <scope>NUCLEOTIDE SEQUENCE [LARGE SCALE GENOMIC DNA]</scope>
    <source>
        <strain evidence="1 2">DSM 101727</strain>
    </source>
</reference>
<dbReference type="EMBL" id="SGWQ01000003">
    <property type="protein sequence ID" value="RZS41093.1"/>
    <property type="molecule type" value="Genomic_DNA"/>
</dbReference>
<name>A0A4V2ETH5_9PSEU</name>
<organism evidence="1 2">
    <name type="scientific">Herbihabitans rhizosphaerae</name>
    <dbReference type="NCBI Taxonomy" id="1872711"/>
    <lineage>
        <taxon>Bacteria</taxon>
        <taxon>Bacillati</taxon>
        <taxon>Actinomycetota</taxon>
        <taxon>Actinomycetes</taxon>
        <taxon>Pseudonocardiales</taxon>
        <taxon>Pseudonocardiaceae</taxon>
        <taxon>Herbihabitans</taxon>
    </lineage>
</organism>
<sequence length="109" mass="12802">MRDWILPPHVYRETVYLSGGKKVDVYRAPLESEGPRLVAANGRETLCYMHAFFVFRWGRNMPTLEIGHGRLDRNMALWHAVPIRGPWSPETLIAFGRRWAHLELARFER</sequence>
<comment type="caution">
    <text evidence="1">The sequence shown here is derived from an EMBL/GenBank/DDBJ whole genome shotgun (WGS) entry which is preliminary data.</text>
</comment>
<dbReference type="Proteomes" id="UP000294257">
    <property type="component" value="Unassembled WGS sequence"/>
</dbReference>
<gene>
    <name evidence="1" type="ORF">EV193_103411</name>
</gene>
<evidence type="ECO:0000313" key="1">
    <source>
        <dbReference type="EMBL" id="RZS41093.1"/>
    </source>
</evidence>
<accession>A0A4V2ETH5</accession>
<keyword evidence="2" id="KW-1185">Reference proteome</keyword>